<protein>
    <submittedName>
        <fullName evidence="1">Uncharacterized protein</fullName>
    </submittedName>
</protein>
<dbReference type="Proteomes" id="UP000488956">
    <property type="component" value="Unassembled WGS sequence"/>
</dbReference>
<organism evidence="1 2">
    <name type="scientific">Phytophthora fragariae</name>
    <dbReference type="NCBI Taxonomy" id="53985"/>
    <lineage>
        <taxon>Eukaryota</taxon>
        <taxon>Sar</taxon>
        <taxon>Stramenopiles</taxon>
        <taxon>Oomycota</taxon>
        <taxon>Peronosporomycetes</taxon>
        <taxon>Peronosporales</taxon>
        <taxon>Peronosporaceae</taxon>
        <taxon>Phytophthora</taxon>
    </lineage>
</organism>
<sequence>MAQDALEGRKETECDVSLGMAPSDEWRWPLGSTVSTAAAVQRRRDE</sequence>
<comment type="caution">
    <text evidence="1">The sequence shown here is derived from an EMBL/GenBank/DDBJ whole genome shotgun (WGS) entry which is preliminary data.</text>
</comment>
<proteinExistence type="predicted"/>
<accession>A0A6G0JHT7</accession>
<evidence type="ECO:0000313" key="1">
    <source>
        <dbReference type="EMBL" id="KAE9057697.1"/>
    </source>
</evidence>
<reference evidence="1 2" key="1">
    <citation type="submission" date="2018-09" db="EMBL/GenBank/DDBJ databases">
        <title>Genomic investigation of the strawberry pathogen Phytophthora fragariae indicates pathogenicity is determined by transcriptional variation in three key races.</title>
        <authorList>
            <person name="Adams T.M."/>
            <person name="Armitage A.D."/>
            <person name="Sobczyk M.K."/>
            <person name="Bates H.J."/>
            <person name="Dunwell J.M."/>
            <person name="Nellist C.F."/>
            <person name="Harrison R.J."/>
        </authorList>
    </citation>
    <scope>NUCLEOTIDE SEQUENCE [LARGE SCALE GENOMIC DNA]</scope>
    <source>
        <strain evidence="1 2">ONT-3</strain>
    </source>
</reference>
<dbReference type="AlphaFoldDB" id="A0A6G0JHT7"/>
<dbReference type="EMBL" id="QXFX01006901">
    <property type="protein sequence ID" value="KAE9057697.1"/>
    <property type="molecule type" value="Genomic_DNA"/>
</dbReference>
<name>A0A6G0JHT7_9STRA</name>
<gene>
    <name evidence="1" type="ORF">PF010_g31277</name>
</gene>
<evidence type="ECO:0000313" key="2">
    <source>
        <dbReference type="Proteomes" id="UP000488956"/>
    </source>
</evidence>